<dbReference type="KEGG" id="vg:80402223"/>
<dbReference type="GeneID" id="80402223"/>
<reference evidence="1 2" key="1">
    <citation type="journal article" date="2022" name="Nat. Microbiol.">
        <title>Three families of Asgard archaeal viruses identified in metagenome-assembled genomes.</title>
        <authorList>
            <person name="Medvedeva S."/>
            <person name="Sun J."/>
            <person name="Yutin N."/>
            <person name="Koonin E.V."/>
            <person name="Nunoura T."/>
            <person name="Rinke C."/>
            <person name="Krupovic M."/>
        </authorList>
    </citation>
    <scope>NUCLEOTIDE SEQUENCE [LARGE SCALE GENOMIC DNA]</scope>
    <source>
        <strain evidence="1">VerdaV2</strain>
    </source>
</reference>
<dbReference type="Proteomes" id="UP001162250">
    <property type="component" value="Segment"/>
</dbReference>
<evidence type="ECO:0000313" key="2">
    <source>
        <dbReference type="Proteomes" id="UP001162250"/>
    </source>
</evidence>
<sequence length="102" mass="11796">MAKRTNKDVLASDWNQEKLILTKTLRAYAKSNDTNQFDIALKLISSYFRVSQLYKHFIGDKGLISEFVTYFNAMGANYNKLFKTVQDFERGIADKILVKFGE</sequence>
<protein>
    <submittedName>
        <fullName evidence="1">Uncharacterized protein</fullName>
    </submittedName>
</protein>
<accession>A0AA35CPK7</accession>
<organism evidence="1 2">
    <name type="scientific">Thorarchaeia virus VerdaV2</name>
    <dbReference type="NCBI Taxonomy" id="3070171"/>
    <lineage>
        <taxon>Viruses</taxon>
        <taxon>Duplodnaviria</taxon>
        <taxon>Heunggongvirae</taxon>
        <taxon>Uroviricota</taxon>
        <taxon>Caudoviricetes</taxon>
        <taxon>Verdandiviridae</taxon>
        <taxon>Tonitrusvirus</taxon>
        <taxon>Tonitrusvirus shimokitaense</taxon>
    </lineage>
</organism>
<dbReference type="EMBL" id="LC711078">
    <property type="protein sequence ID" value="BDI54913.1"/>
    <property type="molecule type" value="Genomic_DNA"/>
</dbReference>
<name>A0AA35CPK7_9CAUD</name>
<proteinExistence type="predicted"/>
<dbReference type="RefSeq" id="YP_010772509.1">
    <property type="nucleotide sequence ID" value="NC_074645.1"/>
</dbReference>
<keyword evidence="2" id="KW-1185">Reference proteome</keyword>
<evidence type="ECO:0000313" key="1">
    <source>
        <dbReference type="EMBL" id="BDI54913.1"/>
    </source>
</evidence>